<keyword evidence="3" id="KW-1185">Reference proteome</keyword>
<dbReference type="PANTHER" id="PTHR28047">
    <property type="entry name" value="PROTEIN DCG1"/>
    <property type="match status" value="1"/>
</dbReference>
<dbReference type="OrthoDB" id="7774147at2"/>
<gene>
    <name evidence="2" type="ORF">C6569_20315</name>
</gene>
<comment type="similarity">
    <text evidence="1">Belongs to the HyuE racemase family.</text>
</comment>
<proteinExistence type="inferred from homology"/>
<dbReference type="InterPro" id="IPR015942">
    <property type="entry name" value="Asp/Glu/hydantoin_racemase"/>
</dbReference>
<dbReference type="RefSeq" id="WP_106750571.1">
    <property type="nucleotide sequence ID" value="NZ_CP027668.1"/>
</dbReference>
<protein>
    <submittedName>
        <fullName evidence="2">Hydrogenase expression protein HupH</fullName>
    </submittedName>
</protein>
<dbReference type="KEGG" id="phr:C6569_20315"/>
<evidence type="ECO:0000256" key="1">
    <source>
        <dbReference type="ARBA" id="ARBA00038414"/>
    </source>
</evidence>
<evidence type="ECO:0000313" key="2">
    <source>
        <dbReference type="EMBL" id="AVO47201.1"/>
    </source>
</evidence>
<dbReference type="GO" id="GO:0047661">
    <property type="term" value="F:amino-acid racemase activity"/>
    <property type="evidence" value="ECO:0007669"/>
    <property type="project" value="InterPro"/>
</dbReference>
<dbReference type="PANTHER" id="PTHR28047:SF5">
    <property type="entry name" value="PROTEIN DCG1"/>
    <property type="match status" value="1"/>
</dbReference>
<dbReference type="Pfam" id="PF01177">
    <property type="entry name" value="Asp_Glu_race"/>
    <property type="match status" value="1"/>
</dbReference>
<evidence type="ECO:0000313" key="3">
    <source>
        <dbReference type="Proteomes" id="UP000237889"/>
    </source>
</evidence>
<dbReference type="Proteomes" id="UP000237889">
    <property type="component" value="Chromosome"/>
</dbReference>
<dbReference type="InterPro" id="IPR053714">
    <property type="entry name" value="Iso_Racemase_Enz_sf"/>
</dbReference>
<reference evidence="2 3" key="1">
    <citation type="submission" date="2018-03" db="EMBL/GenBank/DDBJ databases">
        <title>Genome sequencing of Phreatobacter sp.</title>
        <authorList>
            <person name="Kim S.-J."/>
            <person name="Heo J."/>
            <person name="Kwon S.-W."/>
        </authorList>
    </citation>
    <scope>NUCLEOTIDE SEQUENCE [LARGE SCALE GENOMIC DNA]</scope>
    <source>
        <strain evidence="2 3">S-12</strain>
    </source>
</reference>
<dbReference type="InterPro" id="IPR052186">
    <property type="entry name" value="Hydantoin_racemase-like"/>
</dbReference>
<dbReference type="AlphaFoldDB" id="A0A2S0NH03"/>
<dbReference type="EMBL" id="CP027668">
    <property type="protein sequence ID" value="AVO47201.1"/>
    <property type="molecule type" value="Genomic_DNA"/>
</dbReference>
<organism evidence="2 3">
    <name type="scientific">Phreatobacter cathodiphilus</name>
    <dbReference type="NCBI Taxonomy" id="1868589"/>
    <lineage>
        <taxon>Bacteria</taxon>
        <taxon>Pseudomonadati</taxon>
        <taxon>Pseudomonadota</taxon>
        <taxon>Alphaproteobacteria</taxon>
        <taxon>Hyphomicrobiales</taxon>
        <taxon>Phreatobacteraceae</taxon>
        <taxon>Phreatobacter</taxon>
    </lineage>
</organism>
<accession>A0A2S0NH03</accession>
<dbReference type="Gene3D" id="3.40.50.12500">
    <property type="match status" value="1"/>
</dbReference>
<name>A0A2S0NH03_9HYPH</name>
<sequence>MRLLLINPNTSQATTAAMVGIARDAVPGIEIDGLSAPFGVPLITGPTELEIGRQAVNALVAARPPFGYRGLIVAAFGDPGVTDLRQSVAIPVTGIAEAGMAEAAAHGPFAVVTTTPDLVEAIAERAELYGHGDLFLGTALTQGDVHQVMGNRQGLSEALREACLKAVEELGAKALVIGGGPLAVAARDIAGSLPVPIIEPVPAAVRLAVRRAERSVDEG</sequence>